<keyword evidence="1" id="KW-1133">Transmembrane helix</keyword>
<dbReference type="NCBIfam" id="TIGR02532">
    <property type="entry name" value="IV_pilin_GFxxxE"/>
    <property type="match status" value="1"/>
</dbReference>
<organism evidence="2">
    <name type="scientific">uncultured bacterium</name>
    <name type="common">gcode 4</name>
    <dbReference type="NCBI Taxonomy" id="1234023"/>
    <lineage>
        <taxon>Bacteria</taxon>
        <taxon>environmental samples</taxon>
    </lineage>
</organism>
<dbReference type="AlphaFoldDB" id="K2FX25"/>
<gene>
    <name evidence="2" type="ORF">ACD_4C00296G0002</name>
</gene>
<keyword evidence="1" id="KW-0472">Membrane</keyword>
<dbReference type="InterPro" id="IPR012902">
    <property type="entry name" value="N_methyl_site"/>
</dbReference>
<dbReference type="InterPro" id="IPR045584">
    <property type="entry name" value="Pilin-like"/>
</dbReference>
<comment type="caution">
    <text evidence="2">The sequence shown here is derived from an EMBL/GenBank/DDBJ whole genome shotgun (WGS) entry which is preliminary data.</text>
</comment>
<dbReference type="Gene3D" id="3.30.700.10">
    <property type="entry name" value="Glycoprotein, Type 4 Pilin"/>
    <property type="match status" value="1"/>
</dbReference>
<proteinExistence type="predicted"/>
<protein>
    <submittedName>
        <fullName evidence="2">Fimbrial protein pilin</fullName>
    </submittedName>
</protein>
<dbReference type="EMBL" id="AMFJ01000812">
    <property type="protein sequence ID" value="EKE26427.1"/>
    <property type="molecule type" value="Genomic_DNA"/>
</dbReference>
<dbReference type="Pfam" id="PF07963">
    <property type="entry name" value="N_methyl"/>
    <property type="match status" value="1"/>
</dbReference>
<name>K2FX25_9BACT</name>
<feature type="transmembrane region" description="Helical" evidence="1">
    <location>
        <begin position="21"/>
        <end position="43"/>
    </location>
</feature>
<evidence type="ECO:0000256" key="1">
    <source>
        <dbReference type="SAM" id="Phobius"/>
    </source>
</evidence>
<dbReference type="SUPFAM" id="SSF54523">
    <property type="entry name" value="Pili subunits"/>
    <property type="match status" value="1"/>
</dbReference>
<reference evidence="2" key="1">
    <citation type="journal article" date="2012" name="Science">
        <title>Fermentation, hydrogen, and sulfur metabolism in multiple uncultivated bacterial phyla.</title>
        <authorList>
            <person name="Wrighton K.C."/>
            <person name="Thomas B.C."/>
            <person name="Sharon I."/>
            <person name="Miller C.S."/>
            <person name="Castelle C.J."/>
            <person name="VerBerkmoes N.C."/>
            <person name="Wilkins M.J."/>
            <person name="Hettich R.L."/>
            <person name="Lipton M.S."/>
            <person name="Williams K.H."/>
            <person name="Long P.E."/>
            <person name="Banfield J.F."/>
        </authorList>
    </citation>
    <scope>NUCLEOTIDE SEQUENCE [LARGE SCALE GENOMIC DNA]</scope>
</reference>
<evidence type="ECO:0000313" key="2">
    <source>
        <dbReference type="EMBL" id="EKE26427.1"/>
    </source>
</evidence>
<keyword evidence="1" id="KW-0812">Transmembrane</keyword>
<sequence length="580" mass="68580">MSKTNKVRYLNFHNSYNKAFTLVELIVVITILAILWVIAFLSYNSYTLNTRDSQRISDLWLISKSLETYISKVWKYPTPSNSSSITYSWSLVWTQWTFWKTTQQILNSINPLPIDPLYAVEYAYSVLNTWKEFEIAWILESADNIAYMDSKEFIANKFYNKSIAAWSKNVQAYLIWNYNWIVAKVQTWSEIYLLALPSIISWDISLISIESMLLSWWNNLVLNKTSNIPSTYADKDLIMTWSYTTPLTIGNFIVWSWTWMPSTTTDAKNFIQNIKTAYSWSTIQPTSNISWIVWTSDLNILTQNWSDILWNEFWIKIVASSLLAAYDPLITYTVWQSFSFNWDPVTVIWSWIGETPSSWFSICGNDIVIFSWANIQTWASCNLWATTRYTNQSLALANVTVSWWPTPTQKTYMWAYYQWWRNDDVTTWSVTWTLAASWTLSNWVWHSNFIINASWPDWVWGENDDLWWNTTNTLIARKWPCPTWYHIPSWWNLVATTDWWKAYLIAWNNFNNVRTKIMLPNAGKRKIQDGTYVFQNSYWIYWSSSVSASNNYSYDVYVWWASGNEAYPRGEGFSVRCIKN</sequence>
<accession>K2FX25</accession>